<dbReference type="EMBL" id="NIBL01000002">
    <property type="protein sequence ID" value="OUZ18034.1"/>
    <property type="molecule type" value="Genomic_DNA"/>
</dbReference>
<gene>
    <name evidence="1" type="ORF">A5869_001516</name>
</gene>
<proteinExistence type="predicted"/>
<dbReference type="AlphaFoldDB" id="A0A200HZ33"/>
<reference evidence="1 2" key="1">
    <citation type="submission" date="2017-05" db="EMBL/GenBank/DDBJ databases">
        <title>The Genome Sequence of Enterococcus faecium 2D5_DIV0622.</title>
        <authorList>
            <consortium name="The Broad Institute Genomics Platform"/>
            <consortium name="The Broad Institute Genomic Center for Infectious Diseases"/>
            <person name="Earl A."/>
            <person name="Manson A."/>
            <person name="Schwartman J."/>
            <person name="Gilmore M."/>
            <person name="Abouelleil A."/>
            <person name="Cao P."/>
            <person name="Chapman S."/>
            <person name="Cusick C."/>
            <person name="Shea T."/>
            <person name="Young S."/>
            <person name="Neafsey D."/>
            <person name="Nusbaum C."/>
            <person name="Birren B."/>
        </authorList>
    </citation>
    <scope>NUCLEOTIDE SEQUENCE [LARGE SCALE GENOMIC DNA]</scope>
    <source>
        <strain evidence="1 2">2D5_DIV0622</strain>
    </source>
</reference>
<accession>A0A200HZ33</accession>
<comment type="caution">
    <text evidence="1">The sequence shown here is derived from an EMBL/GenBank/DDBJ whole genome shotgun (WGS) entry which is preliminary data.</text>
</comment>
<evidence type="ECO:0000313" key="2">
    <source>
        <dbReference type="Proteomes" id="UP000196503"/>
    </source>
</evidence>
<protein>
    <submittedName>
        <fullName evidence="1">Uncharacterized protein</fullName>
    </submittedName>
</protein>
<evidence type="ECO:0000313" key="1">
    <source>
        <dbReference type="EMBL" id="OUZ18034.1"/>
    </source>
</evidence>
<dbReference type="RefSeq" id="WP_087663367.1">
    <property type="nucleotide sequence ID" value="NZ_NIBL01000002.1"/>
</dbReference>
<name>A0A200HZ33_9ENTE</name>
<dbReference type="Proteomes" id="UP000196503">
    <property type="component" value="Unassembled WGS sequence"/>
</dbReference>
<organism evidence="1 2">
    <name type="scientific">Enterococcus cecorum</name>
    <dbReference type="NCBI Taxonomy" id="44008"/>
    <lineage>
        <taxon>Bacteria</taxon>
        <taxon>Bacillati</taxon>
        <taxon>Bacillota</taxon>
        <taxon>Bacilli</taxon>
        <taxon>Lactobacillales</taxon>
        <taxon>Enterococcaceae</taxon>
        <taxon>Enterococcus</taxon>
    </lineage>
</organism>
<sequence>MSLEPLFDDVSWLENIFNKLICLNKVFDSSRGVRTGADKLFITDSIKFDKEYSYPILRNLNDIEEYIINDVKNYYFYTKDSISDMRELGYKKTIKYLKSIESHPLATSRKRKKNDNWFQADQIPQYADFVISINPEKRFFWSKFENPTVVNQRVIAFRIKEQYKNDADLIHALLNSSISLFLLMSSGFGRGLGVTDLTKDGISQSYFLNPDLLDYRSKKRLLSNGENKK</sequence>